<dbReference type="AlphaFoldDB" id="A0AA44BCK5"/>
<keyword evidence="4" id="KW-1185">Reference proteome</keyword>
<feature type="domain" description="MrpA C-terminal/MbhE" evidence="2">
    <location>
        <begin position="32"/>
        <end position="87"/>
    </location>
</feature>
<name>A0AA44BCK5_9CLOT</name>
<evidence type="ECO:0000256" key="1">
    <source>
        <dbReference type="SAM" id="Phobius"/>
    </source>
</evidence>
<reference evidence="3 4" key="1">
    <citation type="submission" date="2019-04" db="EMBL/GenBank/DDBJ databases">
        <title>Isachenkonia alkalipeptolytica gen. nov. sp. nov. a new anaerobic, alkiliphilic organothrophic bacterium capable to reduce synthesized ferrihydrite isolated from a soda lake.</title>
        <authorList>
            <person name="Toshchakov S.V."/>
            <person name="Zavarzina D.G."/>
            <person name="Zhilina T.N."/>
            <person name="Kostrikina N.A."/>
            <person name="Kublanov I.V."/>
        </authorList>
    </citation>
    <scope>NUCLEOTIDE SEQUENCE [LARGE SCALE GENOMIC DNA]</scope>
    <source>
        <strain evidence="3 4">Z-1701</strain>
    </source>
</reference>
<proteinExistence type="predicted"/>
<gene>
    <name evidence="3" type="ORF">ISALK_00725</name>
</gene>
<dbReference type="Pfam" id="PF20501">
    <property type="entry name" value="MbhE"/>
    <property type="match status" value="1"/>
</dbReference>
<evidence type="ECO:0000313" key="3">
    <source>
        <dbReference type="EMBL" id="NBG87013.1"/>
    </source>
</evidence>
<accession>A0AA44BCK5</accession>
<sequence length="98" mass="10925">MKKFFIPLVFLGLLGIMFISVMELPAIGDPENPSQNEVADYYIENAIDDTKTPNTVTAVLKYYRGIDTLLEAGVLFTSIVAVISVLRGNEKKRSIKEE</sequence>
<keyword evidence="1" id="KW-0812">Transmembrane</keyword>
<keyword evidence="1" id="KW-0472">Membrane</keyword>
<comment type="caution">
    <text evidence="3">The sequence shown here is derived from an EMBL/GenBank/DDBJ whole genome shotgun (WGS) entry which is preliminary data.</text>
</comment>
<feature type="transmembrane region" description="Helical" evidence="1">
    <location>
        <begin position="69"/>
        <end position="86"/>
    </location>
</feature>
<dbReference type="RefSeq" id="WP_160718321.1">
    <property type="nucleotide sequence ID" value="NZ_SUMG01000001.1"/>
</dbReference>
<dbReference type="InterPro" id="IPR046806">
    <property type="entry name" value="MrpA_C/MbhE"/>
</dbReference>
<dbReference type="Proteomes" id="UP000449710">
    <property type="component" value="Unassembled WGS sequence"/>
</dbReference>
<evidence type="ECO:0000313" key="4">
    <source>
        <dbReference type="Proteomes" id="UP000449710"/>
    </source>
</evidence>
<evidence type="ECO:0000259" key="2">
    <source>
        <dbReference type="Pfam" id="PF20501"/>
    </source>
</evidence>
<dbReference type="EMBL" id="SUMG01000001">
    <property type="protein sequence ID" value="NBG87013.1"/>
    <property type="molecule type" value="Genomic_DNA"/>
</dbReference>
<keyword evidence="1" id="KW-1133">Transmembrane helix</keyword>
<protein>
    <recommendedName>
        <fullName evidence="2">MrpA C-terminal/MbhE domain-containing protein</fullName>
    </recommendedName>
</protein>
<organism evidence="3 4">
    <name type="scientific">Isachenkonia alkalipeptolytica</name>
    <dbReference type="NCBI Taxonomy" id="2565777"/>
    <lineage>
        <taxon>Bacteria</taxon>
        <taxon>Bacillati</taxon>
        <taxon>Bacillota</taxon>
        <taxon>Clostridia</taxon>
        <taxon>Eubacteriales</taxon>
        <taxon>Clostridiaceae</taxon>
        <taxon>Isachenkonia</taxon>
    </lineage>
</organism>